<sequence length="188" mass="21592">MKRKGLFCARNAILFFVFFLLTNFIINGKPFGLAKLMEITGGHSILDMELMGYSVDRAYEILDHLGAEGRSFHLKYIMPIDIIFPLSYGLFYFITLTLIVKELWKKVNKPWLIGFIGLAAMLFDWLENIMIFILLNNYPNRMDGIVRIANRFTQVKSFFIIISMTLIASGLIALAFKTFAVKRKADSV</sequence>
<protein>
    <submittedName>
        <fullName evidence="2">Uncharacterized protein</fullName>
    </submittedName>
</protein>
<gene>
    <name evidence="2" type="ORF">H0486_12615</name>
</gene>
<proteinExistence type="predicted"/>
<keyword evidence="1" id="KW-0812">Transmembrane</keyword>
<keyword evidence="3" id="KW-1185">Reference proteome</keyword>
<feature type="transmembrane region" description="Helical" evidence="1">
    <location>
        <begin position="155"/>
        <end position="176"/>
    </location>
</feature>
<name>A0A839K1U0_9FIRM</name>
<evidence type="ECO:0000313" key="3">
    <source>
        <dbReference type="Proteomes" id="UP000574276"/>
    </source>
</evidence>
<feature type="transmembrane region" description="Helical" evidence="1">
    <location>
        <begin position="112"/>
        <end position="135"/>
    </location>
</feature>
<accession>A0A839K1U0</accession>
<feature type="transmembrane region" description="Helical" evidence="1">
    <location>
        <begin position="7"/>
        <end position="26"/>
    </location>
</feature>
<keyword evidence="1" id="KW-1133">Transmembrane helix</keyword>
<dbReference type="AlphaFoldDB" id="A0A839K1U0"/>
<evidence type="ECO:0000256" key="1">
    <source>
        <dbReference type="SAM" id="Phobius"/>
    </source>
</evidence>
<feature type="transmembrane region" description="Helical" evidence="1">
    <location>
        <begin position="82"/>
        <end position="100"/>
    </location>
</feature>
<dbReference type="EMBL" id="JACEGA010000001">
    <property type="protein sequence ID" value="MBB2183714.1"/>
    <property type="molecule type" value="Genomic_DNA"/>
</dbReference>
<dbReference type="Proteomes" id="UP000574276">
    <property type="component" value="Unassembled WGS sequence"/>
</dbReference>
<keyword evidence="1" id="KW-0472">Membrane</keyword>
<evidence type="ECO:0000313" key="2">
    <source>
        <dbReference type="EMBL" id="MBB2183714.1"/>
    </source>
</evidence>
<dbReference type="RefSeq" id="WP_228353345.1">
    <property type="nucleotide sequence ID" value="NZ_JACEGA010000001.1"/>
</dbReference>
<reference evidence="2 3" key="1">
    <citation type="submission" date="2020-07" db="EMBL/GenBank/DDBJ databases">
        <title>Characterization and genome sequencing of isolate MD1, a novel member within the family Lachnospiraceae.</title>
        <authorList>
            <person name="Rettenmaier R."/>
            <person name="Di Bello L."/>
            <person name="Zinser C."/>
            <person name="Scheitz K."/>
            <person name="Liebl W."/>
            <person name="Zverlov V."/>
        </authorList>
    </citation>
    <scope>NUCLEOTIDE SEQUENCE [LARGE SCALE GENOMIC DNA]</scope>
    <source>
        <strain evidence="2 3">MD1</strain>
    </source>
</reference>
<comment type="caution">
    <text evidence="2">The sequence shown here is derived from an EMBL/GenBank/DDBJ whole genome shotgun (WGS) entry which is preliminary data.</text>
</comment>
<organism evidence="2 3">
    <name type="scientific">Variimorphobacter saccharofermentans</name>
    <dbReference type="NCBI Taxonomy" id="2755051"/>
    <lineage>
        <taxon>Bacteria</taxon>
        <taxon>Bacillati</taxon>
        <taxon>Bacillota</taxon>
        <taxon>Clostridia</taxon>
        <taxon>Lachnospirales</taxon>
        <taxon>Lachnospiraceae</taxon>
        <taxon>Variimorphobacter</taxon>
    </lineage>
</organism>